<protein>
    <recommendedName>
        <fullName evidence="4">TIP41-like protein</fullName>
    </recommendedName>
</protein>
<feature type="region of interest" description="Disordered" evidence="1">
    <location>
        <begin position="132"/>
        <end position="152"/>
    </location>
</feature>
<evidence type="ECO:0000256" key="1">
    <source>
        <dbReference type="SAM" id="MobiDB-lite"/>
    </source>
</evidence>
<evidence type="ECO:0000313" key="3">
    <source>
        <dbReference type="Proteomes" id="UP001141806"/>
    </source>
</evidence>
<name>A0A9Q0QTX6_9MAGN</name>
<dbReference type="OrthoDB" id="747893at2759"/>
<keyword evidence="3" id="KW-1185">Reference proteome</keyword>
<feature type="compositionally biased region" description="Low complexity" evidence="1">
    <location>
        <begin position="132"/>
        <end position="142"/>
    </location>
</feature>
<dbReference type="Proteomes" id="UP001141806">
    <property type="component" value="Unassembled WGS sequence"/>
</dbReference>
<evidence type="ECO:0008006" key="4">
    <source>
        <dbReference type="Google" id="ProtNLM"/>
    </source>
</evidence>
<proteinExistence type="predicted"/>
<feature type="region of interest" description="Disordered" evidence="1">
    <location>
        <begin position="314"/>
        <end position="334"/>
    </location>
</feature>
<dbReference type="EMBL" id="JAMYWD010000005">
    <property type="protein sequence ID" value="KAJ4971965.1"/>
    <property type="molecule type" value="Genomic_DNA"/>
</dbReference>
<gene>
    <name evidence="2" type="ORF">NE237_005064</name>
</gene>
<reference evidence="2" key="1">
    <citation type="journal article" date="2023" name="Plant J.">
        <title>The genome of the king protea, Protea cynaroides.</title>
        <authorList>
            <person name="Chang J."/>
            <person name="Duong T.A."/>
            <person name="Schoeman C."/>
            <person name="Ma X."/>
            <person name="Roodt D."/>
            <person name="Barker N."/>
            <person name="Li Z."/>
            <person name="Van de Peer Y."/>
            <person name="Mizrachi E."/>
        </authorList>
    </citation>
    <scope>NUCLEOTIDE SEQUENCE</scope>
    <source>
        <tissue evidence="2">Young leaves</tissue>
    </source>
</reference>
<sequence length="407" mass="43934">MAEDLDDGEFWLPSQFLTDDDLLLDTEDRKSHITGSSVDGEARVCFPPEFPYGASSALSSPVESVLGSTETESDEDDPMAGLTRQMSLSMLQEHDQSNAPAFDAENSKGWVLSGSPQSTLCAVGCWSARSAGSSRGSPNGSSQVCSPPSTPMNGNDDAWDLLYAAAGQVVRLNVNEEMPNSHKGQGLLGPPRKPASVTPPLKNPNVGIYSNQAFTHQQLQSNQFQQLKQQQIMKQKCSSVWGKQGNPTGAAQQHQAQVANRGTRVGVFGNGRCSRPMDLSSSAWPPLQRQQHHHQAGSGMRAVFLGGADSRRESSGTGVFLPRRIGTPADSRKKPACSTVLVPARVVQALNLNFDDMGSQPRFAGGFAYDHDGLMGGSNALLCQQKRNLRPQAAMNHEIRLPQEWTY</sequence>
<organism evidence="2 3">
    <name type="scientific">Protea cynaroides</name>
    <dbReference type="NCBI Taxonomy" id="273540"/>
    <lineage>
        <taxon>Eukaryota</taxon>
        <taxon>Viridiplantae</taxon>
        <taxon>Streptophyta</taxon>
        <taxon>Embryophyta</taxon>
        <taxon>Tracheophyta</taxon>
        <taxon>Spermatophyta</taxon>
        <taxon>Magnoliopsida</taxon>
        <taxon>Proteales</taxon>
        <taxon>Proteaceae</taxon>
        <taxon>Protea</taxon>
    </lineage>
</organism>
<accession>A0A9Q0QTX6</accession>
<feature type="compositionally biased region" description="Polar residues" evidence="1">
    <location>
        <begin position="143"/>
        <end position="152"/>
    </location>
</feature>
<comment type="caution">
    <text evidence="2">The sequence shown here is derived from an EMBL/GenBank/DDBJ whole genome shotgun (WGS) entry which is preliminary data.</text>
</comment>
<evidence type="ECO:0000313" key="2">
    <source>
        <dbReference type="EMBL" id="KAJ4971965.1"/>
    </source>
</evidence>
<dbReference type="PANTHER" id="PTHR33356">
    <property type="entry name" value="TIP41-LIKE PROTEIN"/>
    <property type="match status" value="1"/>
</dbReference>
<feature type="region of interest" description="Disordered" evidence="1">
    <location>
        <begin position="55"/>
        <end position="79"/>
    </location>
</feature>
<dbReference type="AlphaFoldDB" id="A0A9Q0QTX6"/>
<feature type="compositionally biased region" description="Polar residues" evidence="1">
    <location>
        <begin position="56"/>
        <end position="70"/>
    </location>
</feature>
<dbReference type="PANTHER" id="PTHR33356:SF5">
    <property type="entry name" value="TIP41-LIKE PROTEIN"/>
    <property type="match status" value="1"/>
</dbReference>